<keyword evidence="1" id="KW-0812">Transmembrane</keyword>
<evidence type="ECO:0000313" key="2">
    <source>
        <dbReference type="EMBL" id="KAJ9483913.1"/>
    </source>
</evidence>
<keyword evidence="1" id="KW-0472">Membrane</keyword>
<keyword evidence="3" id="KW-1185">Reference proteome</keyword>
<evidence type="ECO:0000313" key="3">
    <source>
        <dbReference type="Proteomes" id="UP001227192"/>
    </source>
</evidence>
<dbReference type="EMBL" id="LACB01000386">
    <property type="protein sequence ID" value="KAJ9483913.1"/>
    <property type="molecule type" value="Genomic_DNA"/>
</dbReference>
<accession>A0AAI9X567</accession>
<evidence type="ECO:0000256" key="1">
    <source>
        <dbReference type="SAM" id="Phobius"/>
    </source>
</evidence>
<proteinExistence type="predicted"/>
<sequence length="141" mass="15882">MTIDYSRAPFDYSFNLARTVTTNVSLLIFFFGSFVYNDSHDLRSGSATTVLAPNHAVPFVYIPESCLSQGGYLFFSILRPGCLAFPKAPQSLEQPTRKRERKVNPQTDWVYQPPLGFFCSVSIIYTIPPPPYTKPTSRCTP</sequence>
<dbReference type="Proteomes" id="UP001227192">
    <property type="component" value="Unassembled WGS sequence"/>
</dbReference>
<keyword evidence="1" id="KW-1133">Transmembrane helix</keyword>
<comment type="caution">
    <text evidence="2">The sequence shown here is derived from an EMBL/GenBank/DDBJ whole genome shotgun (WGS) entry which is preliminary data.</text>
</comment>
<protein>
    <submittedName>
        <fullName evidence="2">Uncharacterized protein</fullName>
    </submittedName>
</protein>
<reference evidence="2" key="2">
    <citation type="journal article" date="2016" name="Fungal Biol.">
        <title>Ochratoxin A production by Penicillium thymicola.</title>
        <authorList>
            <person name="Nguyen H.D.T."/>
            <person name="McMullin D.R."/>
            <person name="Ponomareva E."/>
            <person name="Riley R."/>
            <person name="Pomraning K.R."/>
            <person name="Baker S.E."/>
            <person name="Seifert K.A."/>
        </authorList>
    </citation>
    <scope>NUCLEOTIDE SEQUENCE</scope>
    <source>
        <strain evidence="2">DAOM 180753</strain>
    </source>
</reference>
<organism evidence="2 3">
    <name type="scientific">Penicillium thymicola</name>
    <dbReference type="NCBI Taxonomy" id="293382"/>
    <lineage>
        <taxon>Eukaryota</taxon>
        <taxon>Fungi</taxon>
        <taxon>Dikarya</taxon>
        <taxon>Ascomycota</taxon>
        <taxon>Pezizomycotina</taxon>
        <taxon>Eurotiomycetes</taxon>
        <taxon>Eurotiomycetidae</taxon>
        <taxon>Eurotiales</taxon>
        <taxon>Aspergillaceae</taxon>
        <taxon>Penicillium</taxon>
    </lineage>
</organism>
<reference evidence="2" key="1">
    <citation type="submission" date="2015-06" db="EMBL/GenBank/DDBJ databases">
        <authorList>
            <person name="Nguyen H."/>
        </authorList>
    </citation>
    <scope>NUCLEOTIDE SEQUENCE</scope>
    <source>
        <strain evidence="2">DAOM 180753</strain>
    </source>
</reference>
<dbReference type="AlphaFoldDB" id="A0AAI9X567"/>
<gene>
    <name evidence="2" type="ORF">VN97_g9475</name>
</gene>
<feature type="transmembrane region" description="Helical" evidence="1">
    <location>
        <begin position="16"/>
        <end position="36"/>
    </location>
</feature>
<name>A0AAI9X567_PENTH</name>